<evidence type="ECO:0000313" key="1">
    <source>
        <dbReference type="EMBL" id="PAE87802.1"/>
    </source>
</evidence>
<dbReference type="EMBL" id="NPCC01000028">
    <property type="protein sequence ID" value="PAE87802.1"/>
    <property type="molecule type" value="Genomic_DNA"/>
</dbReference>
<dbReference type="RefSeq" id="WP_095326949.1">
    <property type="nucleotide sequence ID" value="NZ_NPCC01000028.1"/>
</dbReference>
<organism evidence="1 2">
    <name type="scientific">Shouchella clausii</name>
    <name type="common">Alkalihalobacillus clausii</name>
    <dbReference type="NCBI Taxonomy" id="79880"/>
    <lineage>
        <taxon>Bacteria</taxon>
        <taxon>Bacillati</taxon>
        <taxon>Bacillota</taxon>
        <taxon>Bacilli</taxon>
        <taxon>Bacillales</taxon>
        <taxon>Bacillaceae</taxon>
        <taxon>Shouchella</taxon>
    </lineage>
</organism>
<dbReference type="Proteomes" id="UP000216207">
    <property type="component" value="Unassembled WGS sequence"/>
</dbReference>
<evidence type="ECO:0000313" key="2">
    <source>
        <dbReference type="Proteomes" id="UP000216207"/>
    </source>
</evidence>
<sequence length="360" mass="40815">MKPFGMTDHINQLLGLQRAIRDAQLSRISNLAVPDGVQQLMRTVKRTMAAATVMENVKQITSVPIVQLIPSLDGIKESVERSNKEIKNFSEILLRAGYPPTLSVDIREGRELGSAFGEYLEKDSETLEVLVSKVDYMMTEKLFRPQVIDMLKHSWERSSALKGRTQLTRQALTAHNWGLYALTVPSLLTQLEGVVAQSFDHKEKLNTSQLKLLVNNLFSDDKNWLDFEKNAKKFYLDQILNGDFRHGEQTRYETNRHAIAHGAALPDFFAKKEVSLKIILMLDAILHGVDNLEEADIHKAKQKLKVLNRIKRIKKGRESKIGNFAVRRTKIAGFHAINESGIVVCQGEDYEVADYLFNKG</sequence>
<name>A0A268NWB7_SHOCL</name>
<reference evidence="1 2" key="1">
    <citation type="submission" date="2017-07" db="EMBL/GenBank/DDBJ databases">
        <title>Isolation and whole genome analysis of endospore-forming bacteria from heroin.</title>
        <authorList>
            <person name="Kalinowski J."/>
            <person name="Ahrens B."/>
            <person name="Al-Dilaimi A."/>
            <person name="Winkler A."/>
            <person name="Wibberg D."/>
            <person name="Schleenbecker U."/>
            <person name="Ruckert C."/>
            <person name="Wolfel R."/>
            <person name="Grass G."/>
        </authorList>
    </citation>
    <scope>NUCLEOTIDE SEQUENCE [LARGE SCALE GENOMIC DNA]</scope>
    <source>
        <strain evidence="1 2">7539</strain>
    </source>
</reference>
<accession>A0A268NWB7</accession>
<gene>
    <name evidence="1" type="ORF">CHH72_16350</name>
</gene>
<dbReference type="AlphaFoldDB" id="A0A268NWB7"/>
<proteinExistence type="predicted"/>
<protein>
    <submittedName>
        <fullName evidence="1">Uncharacterized protein</fullName>
    </submittedName>
</protein>
<comment type="caution">
    <text evidence="1">The sequence shown here is derived from an EMBL/GenBank/DDBJ whole genome shotgun (WGS) entry which is preliminary data.</text>
</comment>